<feature type="chain" id="PRO_5003121144" description="SGNH hydrolase-type esterase domain-containing protein" evidence="4">
    <location>
        <begin position="28"/>
        <end position="386"/>
    </location>
</feature>
<dbReference type="OMA" id="NTCGGTK"/>
<dbReference type="STRING" id="88036.D8QQZ7"/>
<dbReference type="InParanoid" id="D8QQZ7"/>
<dbReference type="CDD" id="cd01837">
    <property type="entry name" value="SGNH_plant_lipase_like"/>
    <property type="match status" value="1"/>
</dbReference>
<dbReference type="EMBL" id="GL377565">
    <property type="protein sequence ID" value="EFJ38532.1"/>
    <property type="molecule type" value="Genomic_DNA"/>
</dbReference>
<dbReference type="eggNOG" id="ENOG502QTAB">
    <property type="taxonomic scope" value="Eukaryota"/>
</dbReference>
<dbReference type="AlphaFoldDB" id="D8QQZ7"/>
<evidence type="ECO:0000256" key="3">
    <source>
        <dbReference type="SAM" id="MobiDB-lite"/>
    </source>
</evidence>
<gene>
    <name evidence="5" type="ORF">SELMODRAFT_75536</name>
</gene>
<dbReference type="InterPro" id="IPR036514">
    <property type="entry name" value="SGNH_hydro_sf"/>
</dbReference>
<dbReference type="FunCoup" id="D8QQZ7">
    <property type="interactions" value="85"/>
</dbReference>
<sequence length="386" mass="42294">MARRHWIGAAWLCLLALGLQELGIARGEPSAIIVFGDSTVDTGTNFYSPATPFNFQANRYPYGFKGFQGQATGRFTEGRVIIDFIAEYAGFPVVESYAKPDASLAQGANFGSGGAGALDDTNEGMVTPLSKQLENFADFCGNVSKERNLVEYEEFLSNAVYLISIGSNDYLSGYFSHPHLQQAFTPEQFVTLVVSNITKAIEVLHSKGARKIVMFGVGPLGCLPPLRIVNGSGGCHEPATALGQAHNYALGLAIQRLRQIHPDSIIVRAHFYDFFEERQNNFGAYGFKEPAQACCGAGPFHGRGHCGIESVDPELSYELCEEPSSHVWWDPYHPSERVHEQYAQALWRGNATVIEPVNLEQLFHSSSPSGRMENPGTPSFAFPEMI</sequence>
<dbReference type="HOGENOM" id="CLU_015101_0_2_1"/>
<evidence type="ECO:0000313" key="6">
    <source>
        <dbReference type="Proteomes" id="UP000001514"/>
    </source>
</evidence>
<dbReference type="PANTHER" id="PTHR45966">
    <property type="entry name" value="GDSL-LIKE LIPASE/ACYLHYDROLASE"/>
    <property type="match status" value="1"/>
</dbReference>
<reference evidence="5 6" key="1">
    <citation type="journal article" date="2011" name="Science">
        <title>The Selaginella genome identifies genetic changes associated with the evolution of vascular plants.</title>
        <authorList>
            <person name="Banks J.A."/>
            <person name="Nishiyama T."/>
            <person name="Hasebe M."/>
            <person name="Bowman J.L."/>
            <person name="Gribskov M."/>
            <person name="dePamphilis C."/>
            <person name="Albert V.A."/>
            <person name="Aono N."/>
            <person name="Aoyama T."/>
            <person name="Ambrose B.A."/>
            <person name="Ashton N.W."/>
            <person name="Axtell M.J."/>
            <person name="Barker E."/>
            <person name="Barker M.S."/>
            <person name="Bennetzen J.L."/>
            <person name="Bonawitz N.D."/>
            <person name="Chapple C."/>
            <person name="Cheng C."/>
            <person name="Correa L.G."/>
            <person name="Dacre M."/>
            <person name="DeBarry J."/>
            <person name="Dreyer I."/>
            <person name="Elias M."/>
            <person name="Engstrom E.M."/>
            <person name="Estelle M."/>
            <person name="Feng L."/>
            <person name="Finet C."/>
            <person name="Floyd S.K."/>
            <person name="Frommer W.B."/>
            <person name="Fujita T."/>
            <person name="Gramzow L."/>
            <person name="Gutensohn M."/>
            <person name="Harholt J."/>
            <person name="Hattori M."/>
            <person name="Heyl A."/>
            <person name="Hirai T."/>
            <person name="Hiwatashi Y."/>
            <person name="Ishikawa M."/>
            <person name="Iwata M."/>
            <person name="Karol K.G."/>
            <person name="Koehler B."/>
            <person name="Kolukisaoglu U."/>
            <person name="Kubo M."/>
            <person name="Kurata T."/>
            <person name="Lalonde S."/>
            <person name="Li K."/>
            <person name="Li Y."/>
            <person name="Litt A."/>
            <person name="Lyons E."/>
            <person name="Manning G."/>
            <person name="Maruyama T."/>
            <person name="Michael T.P."/>
            <person name="Mikami K."/>
            <person name="Miyazaki S."/>
            <person name="Morinaga S."/>
            <person name="Murata T."/>
            <person name="Mueller-Roeber B."/>
            <person name="Nelson D.R."/>
            <person name="Obara M."/>
            <person name="Oguri Y."/>
            <person name="Olmstead R.G."/>
            <person name="Onodera N."/>
            <person name="Petersen B.L."/>
            <person name="Pils B."/>
            <person name="Prigge M."/>
            <person name="Rensing S.A."/>
            <person name="Riano-Pachon D.M."/>
            <person name="Roberts A.W."/>
            <person name="Sato Y."/>
            <person name="Scheller H.V."/>
            <person name="Schulz B."/>
            <person name="Schulz C."/>
            <person name="Shakirov E.V."/>
            <person name="Shibagaki N."/>
            <person name="Shinohara N."/>
            <person name="Shippen D.E."/>
            <person name="Soerensen I."/>
            <person name="Sotooka R."/>
            <person name="Sugimoto N."/>
            <person name="Sugita M."/>
            <person name="Sumikawa N."/>
            <person name="Tanurdzic M."/>
            <person name="Theissen G."/>
            <person name="Ulvskov P."/>
            <person name="Wakazuki S."/>
            <person name="Weng J.K."/>
            <person name="Willats W.W."/>
            <person name="Wipf D."/>
            <person name="Wolf P.G."/>
            <person name="Yang L."/>
            <person name="Zimmer A.D."/>
            <person name="Zhu Q."/>
            <person name="Mitros T."/>
            <person name="Hellsten U."/>
            <person name="Loque D."/>
            <person name="Otillar R."/>
            <person name="Salamov A."/>
            <person name="Schmutz J."/>
            <person name="Shapiro H."/>
            <person name="Lindquist E."/>
            <person name="Lucas S."/>
            <person name="Rokhsar D."/>
            <person name="Grigoriev I.V."/>
        </authorList>
    </citation>
    <scope>NUCLEOTIDE SEQUENCE [LARGE SCALE GENOMIC DNA]</scope>
</reference>
<accession>D8QQZ7</accession>
<proteinExistence type="inferred from homology"/>
<protein>
    <recommendedName>
        <fullName evidence="7">SGNH hydrolase-type esterase domain-containing protein</fullName>
    </recommendedName>
</protein>
<dbReference type="OrthoDB" id="1600564at2759"/>
<dbReference type="Gene3D" id="3.40.50.1110">
    <property type="entry name" value="SGNH hydrolase"/>
    <property type="match status" value="1"/>
</dbReference>
<dbReference type="InterPro" id="IPR044552">
    <property type="entry name" value="GLIP1-5/GLL25"/>
</dbReference>
<name>D8QQZ7_SELML</name>
<evidence type="ECO:0000256" key="1">
    <source>
        <dbReference type="ARBA" id="ARBA00008668"/>
    </source>
</evidence>
<keyword evidence="6" id="KW-1185">Reference proteome</keyword>
<organism evidence="6">
    <name type="scientific">Selaginella moellendorffii</name>
    <name type="common">Spikemoss</name>
    <dbReference type="NCBI Taxonomy" id="88036"/>
    <lineage>
        <taxon>Eukaryota</taxon>
        <taxon>Viridiplantae</taxon>
        <taxon>Streptophyta</taxon>
        <taxon>Embryophyta</taxon>
        <taxon>Tracheophyta</taxon>
        <taxon>Lycopodiopsida</taxon>
        <taxon>Selaginellales</taxon>
        <taxon>Selaginellaceae</taxon>
        <taxon>Selaginella</taxon>
    </lineage>
</organism>
<dbReference type="SUPFAM" id="SSF52266">
    <property type="entry name" value="SGNH hydrolase"/>
    <property type="match status" value="1"/>
</dbReference>
<feature type="region of interest" description="Disordered" evidence="3">
    <location>
        <begin position="365"/>
        <end position="386"/>
    </location>
</feature>
<dbReference type="InterPro" id="IPR035669">
    <property type="entry name" value="SGNH_plant_lipase-like"/>
</dbReference>
<evidence type="ECO:0000256" key="2">
    <source>
        <dbReference type="ARBA" id="ARBA00022729"/>
    </source>
</evidence>
<dbReference type="Gramene" id="EFJ38532">
    <property type="protein sequence ID" value="EFJ38532"/>
    <property type="gene ID" value="SELMODRAFT_75536"/>
</dbReference>
<keyword evidence="2 4" id="KW-0732">Signal</keyword>
<dbReference type="Pfam" id="PF00657">
    <property type="entry name" value="Lipase_GDSL"/>
    <property type="match status" value="1"/>
</dbReference>
<evidence type="ECO:0000256" key="4">
    <source>
        <dbReference type="SAM" id="SignalP"/>
    </source>
</evidence>
<dbReference type="GO" id="GO:0016788">
    <property type="term" value="F:hydrolase activity, acting on ester bonds"/>
    <property type="evidence" value="ECO:0007669"/>
    <property type="project" value="InterPro"/>
</dbReference>
<comment type="similarity">
    <text evidence="1">Belongs to the 'GDSL' lipolytic enzyme family.</text>
</comment>
<dbReference type="KEGG" id="smo:SELMODRAFT_75536"/>
<dbReference type="Proteomes" id="UP000001514">
    <property type="component" value="Unassembled WGS sequence"/>
</dbReference>
<dbReference type="InterPro" id="IPR001087">
    <property type="entry name" value="GDSL"/>
</dbReference>
<evidence type="ECO:0000313" key="5">
    <source>
        <dbReference type="EMBL" id="EFJ38532.1"/>
    </source>
</evidence>
<dbReference type="PANTHER" id="PTHR45966:SF13">
    <property type="entry name" value="GDSL ESTERASE_LIPASE"/>
    <property type="match status" value="1"/>
</dbReference>
<evidence type="ECO:0008006" key="7">
    <source>
        <dbReference type="Google" id="ProtNLM"/>
    </source>
</evidence>
<feature type="signal peptide" evidence="4">
    <location>
        <begin position="1"/>
        <end position="27"/>
    </location>
</feature>